<feature type="transmembrane region" description="Helical" evidence="11">
    <location>
        <begin position="16"/>
        <end position="37"/>
    </location>
</feature>
<dbReference type="RefSeq" id="WP_315653028.1">
    <property type="nucleotide sequence ID" value="NZ_JAVXZY010000013.1"/>
</dbReference>
<name>A0ABU3PHU1_9BURK</name>
<evidence type="ECO:0000256" key="9">
    <source>
        <dbReference type="ARBA" id="ARBA00025772"/>
    </source>
</evidence>
<evidence type="ECO:0000256" key="11">
    <source>
        <dbReference type="SAM" id="Phobius"/>
    </source>
</evidence>
<evidence type="ECO:0000256" key="7">
    <source>
        <dbReference type="ARBA" id="ARBA00022989"/>
    </source>
</evidence>
<feature type="domain" description="General secretion pathway GspH" evidence="12">
    <location>
        <begin position="49"/>
        <end position="184"/>
    </location>
</feature>
<dbReference type="EMBL" id="JAVXZY010000013">
    <property type="protein sequence ID" value="MDT9002139.1"/>
    <property type="molecule type" value="Genomic_DNA"/>
</dbReference>
<reference evidence="13" key="1">
    <citation type="submission" date="2023-09" db="EMBL/GenBank/DDBJ databases">
        <title>Paucibacter sp. APW11 Genome sequencing and assembly.</title>
        <authorList>
            <person name="Kim I."/>
        </authorList>
    </citation>
    <scope>NUCLEOTIDE SEQUENCE</scope>
    <source>
        <strain evidence="13">APW11</strain>
    </source>
</reference>
<keyword evidence="7 11" id="KW-1133">Transmembrane helix</keyword>
<organism evidence="13 14">
    <name type="scientific">Roseateles aquae</name>
    <dbReference type="NCBI Taxonomy" id="3077235"/>
    <lineage>
        <taxon>Bacteria</taxon>
        <taxon>Pseudomonadati</taxon>
        <taxon>Pseudomonadota</taxon>
        <taxon>Betaproteobacteria</taxon>
        <taxon>Burkholderiales</taxon>
        <taxon>Sphaerotilaceae</taxon>
        <taxon>Roseateles</taxon>
    </lineage>
</organism>
<gene>
    <name evidence="13" type="ORF">RQP53_22865</name>
</gene>
<evidence type="ECO:0000313" key="14">
    <source>
        <dbReference type="Proteomes" id="UP001246372"/>
    </source>
</evidence>
<dbReference type="Pfam" id="PF07963">
    <property type="entry name" value="N_methyl"/>
    <property type="match status" value="1"/>
</dbReference>
<dbReference type="SUPFAM" id="SSF54523">
    <property type="entry name" value="Pili subunits"/>
    <property type="match status" value="1"/>
</dbReference>
<evidence type="ECO:0000256" key="10">
    <source>
        <dbReference type="ARBA" id="ARBA00030775"/>
    </source>
</evidence>
<evidence type="ECO:0000256" key="5">
    <source>
        <dbReference type="ARBA" id="ARBA00022519"/>
    </source>
</evidence>
<comment type="subcellular location">
    <subcellularLocation>
        <location evidence="1">Cell inner membrane</location>
        <topology evidence="1">Single-pass membrane protein</topology>
    </subcellularLocation>
</comment>
<proteinExistence type="inferred from homology"/>
<evidence type="ECO:0000256" key="1">
    <source>
        <dbReference type="ARBA" id="ARBA00004377"/>
    </source>
</evidence>
<keyword evidence="14" id="KW-1185">Reference proteome</keyword>
<dbReference type="Proteomes" id="UP001246372">
    <property type="component" value="Unassembled WGS sequence"/>
</dbReference>
<evidence type="ECO:0000256" key="2">
    <source>
        <dbReference type="ARBA" id="ARBA00021549"/>
    </source>
</evidence>
<dbReference type="InterPro" id="IPR022346">
    <property type="entry name" value="T2SS_GspH"/>
</dbReference>
<sequence length="201" mass="20767">MLGIPVSVHRQRGLTLIELVVVLAIFGFALAAAMPSVSQWMRNLSVRNTAESMRAAVERARLEALRRNTSMGFWLVEDSTSKVLTGKCTQSVSGPSWVVSVNSPEGACDVAPSSVNEPKIVDSWSPSNSGGAVTVAGTDADGNAVDNVVFNSLGQAQAGGLATIDISDSTSGSTALRVMIGAGGSIRLCMPSAAVGDARRC</sequence>
<evidence type="ECO:0000256" key="8">
    <source>
        <dbReference type="ARBA" id="ARBA00023136"/>
    </source>
</evidence>
<keyword evidence="6 11" id="KW-0812">Transmembrane</keyword>
<evidence type="ECO:0000256" key="6">
    <source>
        <dbReference type="ARBA" id="ARBA00022692"/>
    </source>
</evidence>
<keyword evidence="4" id="KW-0488">Methylation</keyword>
<dbReference type="PROSITE" id="PS00409">
    <property type="entry name" value="PROKAR_NTER_METHYL"/>
    <property type="match status" value="1"/>
</dbReference>
<evidence type="ECO:0000259" key="12">
    <source>
        <dbReference type="Pfam" id="PF12019"/>
    </source>
</evidence>
<keyword evidence="8 11" id="KW-0472">Membrane</keyword>
<evidence type="ECO:0000256" key="3">
    <source>
        <dbReference type="ARBA" id="ARBA00022475"/>
    </source>
</evidence>
<dbReference type="NCBIfam" id="TIGR02532">
    <property type="entry name" value="IV_pilin_GFxxxE"/>
    <property type="match status" value="1"/>
</dbReference>
<keyword evidence="3" id="KW-1003">Cell membrane</keyword>
<evidence type="ECO:0000256" key="4">
    <source>
        <dbReference type="ARBA" id="ARBA00022481"/>
    </source>
</evidence>
<evidence type="ECO:0000313" key="13">
    <source>
        <dbReference type="EMBL" id="MDT9002139.1"/>
    </source>
</evidence>
<dbReference type="InterPro" id="IPR045584">
    <property type="entry name" value="Pilin-like"/>
</dbReference>
<dbReference type="InterPro" id="IPR012902">
    <property type="entry name" value="N_methyl_site"/>
</dbReference>
<dbReference type="Gene3D" id="3.55.40.10">
    <property type="entry name" value="minor pseudopilin epsh domain"/>
    <property type="match status" value="1"/>
</dbReference>
<dbReference type="Pfam" id="PF12019">
    <property type="entry name" value="GspH"/>
    <property type="match status" value="1"/>
</dbReference>
<keyword evidence="5" id="KW-0997">Cell inner membrane</keyword>
<comment type="similarity">
    <text evidence="9">Belongs to the GSP H family.</text>
</comment>
<comment type="caution">
    <text evidence="13">The sequence shown here is derived from an EMBL/GenBank/DDBJ whole genome shotgun (WGS) entry which is preliminary data.</text>
</comment>
<accession>A0ABU3PHU1</accession>
<protein>
    <recommendedName>
        <fullName evidence="2">Type II secretion system protein H</fullName>
    </recommendedName>
    <alternativeName>
        <fullName evidence="10">General secretion pathway protein H</fullName>
    </alternativeName>
</protein>